<proteinExistence type="predicted"/>
<dbReference type="AlphaFoldDB" id="A0A645GJC2"/>
<name>A0A645GJC2_9ZZZZ</name>
<evidence type="ECO:0000313" key="2">
    <source>
        <dbReference type="EMBL" id="MPN26805.1"/>
    </source>
</evidence>
<feature type="region of interest" description="Disordered" evidence="1">
    <location>
        <begin position="193"/>
        <end position="218"/>
    </location>
</feature>
<organism evidence="2">
    <name type="scientific">bioreactor metagenome</name>
    <dbReference type="NCBI Taxonomy" id="1076179"/>
    <lineage>
        <taxon>unclassified sequences</taxon>
        <taxon>metagenomes</taxon>
        <taxon>ecological metagenomes</taxon>
    </lineage>
</organism>
<protein>
    <submittedName>
        <fullName evidence="2">Uncharacterized protein</fullName>
    </submittedName>
</protein>
<sequence>MDEAGEVHARDMARAGEHALEVPDRFLGRGEMVGQEAAAIVFGEKTVEAPEAVGLGADVQQVHHQQVAGLGALHAHGAGQVVHRGQVDVAHIVGAVVVLDEAAGPVVGLQDEVVAGLDPAGHGNVRVPPVVDPFVVGGRAVQVNLDQRIRHVQKPPGWVGIDSGERAGVRHAIAGLPVAPRRAKAAARTRCAGRRRRAGMKKRPGMHKHHSSRACRPA</sequence>
<comment type="caution">
    <text evidence="2">The sequence shown here is derived from an EMBL/GenBank/DDBJ whole genome shotgun (WGS) entry which is preliminary data.</text>
</comment>
<reference evidence="2" key="1">
    <citation type="submission" date="2019-08" db="EMBL/GenBank/DDBJ databases">
        <authorList>
            <person name="Kucharzyk K."/>
            <person name="Murdoch R.W."/>
            <person name="Higgins S."/>
            <person name="Loffler F."/>
        </authorList>
    </citation>
    <scope>NUCLEOTIDE SEQUENCE</scope>
</reference>
<accession>A0A645GJC2</accession>
<dbReference type="EMBL" id="VSSQ01076464">
    <property type="protein sequence ID" value="MPN26805.1"/>
    <property type="molecule type" value="Genomic_DNA"/>
</dbReference>
<gene>
    <name evidence="2" type="ORF">SDC9_174230</name>
</gene>
<evidence type="ECO:0000256" key="1">
    <source>
        <dbReference type="SAM" id="MobiDB-lite"/>
    </source>
</evidence>